<dbReference type="Gene3D" id="3.40.50.880">
    <property type="match status" value="1"/>
</dbReference>
<dbReference type="Gene3D" id="3.40.50.300">
    <property type="entry name" value="P-loop containing nucleotide triphosphate hydrolases"/>
    <property type="match status" value="1"/>
</dbReference>
<comment type="catalytic activity">
    <reaction evidence="9">
        <text>UTP + L-glutamine + ATP + H2O = CTP + L-glutamate + ADP + phosphate + 2 H(+)</text>
        <dbReference type="Rhea" id="RHEA:26426"/>
        <dbReference type="ChEBI" id="CHEBI:15377"/>
        <dbReference type="ChEBI" id="CHEBI:15378"/>
        <dbReference type="ChEBI" id="CHEBI:29985"/>
        <dbReference type="ChEBI" id="CHEBI:30616"/>
        <dbReference type="ChEBI" id="CHEBI:37563"/>
        <dbReference type="ChEBI" id="CHEBI:43474"/>
        <dbReference type="ChEBI" id="CHEBI:46398"/>
        <dbReference type="ChEBI" id="CHEBI:58359"/>
        <dbReference type="ChEBI" id="CHEBI:456216"/>
        <dbReference type="EC" id="6.3.4.2"/>
    </reaction>
</comment>
<gene>
    <name evidence="12" type="ORF">UFOPK2996_00439</name>
</gene>
<evidence type="ECO:0000256" key="9">
    <source>
        <dbReference type="ARBA" id="ARBA00047781"/>
    </source>
</evidence>
<protein>
    <recommendedName>
        <fullName evidence="3">CTP synthase (glutamine hydrolyzing)</fullName>
        <ecNumber evidence="3">6.3.4.2</ecNumber>
    </recommendedName>
</protein>
<evidence type="ECO:0000256" key="2">
    <source>
        <dbReference type="ARBA" id="ARBA00007533"/>
    </source>
</evidence>
<dbReference type="UniPathway" id="UPA00159">
    <property type="reaction ID" value="UER00277"/>
</dbReference>
<dbReference type="EMBL" id="CAFAAH010000039">
    <property type="protein sequence ID" value="CAB4790924.1"/>
    <property type="molecule type" value="Genomic_DNA"/>
</dbReference>
<evidence type="ECO:0000256" key="6">
    <source>
        <dbReference type="ARBA" id="ARBA00022840"/>
    </source>
</evidence>
<dbReference type="CDD" id="cd01746">
    <property type="entry name" value="GATase1_CTP_Synthase"/>
    <property type="match status" value="1"/>
</dbReference>
<dbReference type="AlphaFoldDB" id="A0A6J6X5S5"/>
<dbReference type="PROSITE" id="PS51273">
    <property type="entry name" value="GATASE_TYPE_1"/>
    <property type="match status" value="1"/>
</dbReference>
<evidence type="ECO:0000256" key="5">
    <source>
        <dbReference type="ARBA" id="ARBA00022741"/>
    </source>
</evidence>
<sequence length="328" mass="36306">MPEPGIVSAIDAETLYEIPLVLHEEGLDTYVCELLKLDVPEPDLTEWRSLVKRVQSPDIEVRIGLVGKYVNLPDAYLSVVEALRHGGYSCGAKVNIDWIASDDTEGLLAEGRLRDLDGIVIPGGFGFRGIEGKIAAAGFARMQQVPFLGLCLGMQCAVIEYARDACGLAGANSSEFDAHTPHAVIDLMEHQRDVTDLGGTMRLGAYPAKLKPGTIIHRAYGEEVIYERHRHRYEVSDKYRRRLEESGLVCSGTSPDDRLVEFIELPEDQHPFFAATQAHPEFKSRPDRPHPLFSAFIKAARDRAEGRHPRLPLTVPEGIDLNEAADSK</sequence>
<dbReference type="InterPro" id="IPR027417">
    <property type="entry name" value="P-loop_NTPase"/>
</dbReference>
<dbReference type="NCBIfam" id="NF003792">
    <property type="entry name" value="PRK05380.1"/>
    <property type="match status" value="1"/>
</dbReference>
<dbReference type="GO" id="GO:0019856">
    <property type="term" value="P:pyrimidine nucleobase biosynthetic process"/>
    <property type="evidence" value="ECO:0007669"/>
    <property type="project" value="TreeGrafter"/>
</dbReference>
<evidence type="ECO:0000256" key="4">
    <source>
        <dbReference type="ARBA" id="ARBA00022598"/>
    </source>
</evidence>
<evidence type="ECO:0000256" key="7">
    <source>
        <dbReference type="ARBA" id="ARBA00022962"/>
    </source>
</evidence>
<dbReference type="GO" id="GO:0005524">
    <property type="term" value="F:ATP binding"/>
    <property type="evidence" value="ECO:0007669"/>
    <property type="project" value="UniProtKB-KW"/>
</dbReference>
<evidence type="ECO:0000256" key="8">
    <source>
        <dbReference type="ARBA" id="ARBA00022975"/>
    </source>
</evidence>
<dbReference type="Pfam" id="PF00117">
    <property type="entry name" value="GATase"/>
    <property type="match status" value="1"/>
</dbReference>
<evidence type="ECO:0000256" key="3">
    <source>
        <dbReference type="ARBA" id="ARBA00012291"/>
    </source>
</evidence>
<organism evidence="12">
    <name type="scientific">freshwater metagenome</name>
    <dbReference type="NCBI Taxonomy" id="449393"/>
    <lineage>
        <taxon>unclassified sequences</taxon>
        <taxon>metagenomes</taxon>
        <taxon>ecological metagenomes</taxon>
    </lineage>
</organism>
<evidence type="ECO:0000313" key="12">
    <source>
        <dbReference type="EMBL" id="CAB4790924.1"/>
    </source>
</evidence>
<dbReference type="FunFam" id="3.40.50.880:FF:000002">
    <property type="entry name" value="CTP synthase"/>
    <property type="match status" value="1"/>
</dbReference>
<dbReference type="GO" id="GO:0003883">
    <property type="term" value="F:CTP synthase activity"/>
    <property type="evidence" value="ECO:0007669"/>
    <property type="project" value="UniProtKB-EC"/>
</dbReference>
<comment type="pathway">
    <text evidence="1">Pyrimidine metabolism; CTP biosynthesis via de novo pathway; CTP from UDP: step 2/2.</text>
</comment>
<keyword evidence="8" id="KW-0665">Pyrimidine biosynthesis</keyword>
<dbReference type="PANTHER" id="PTHR11550">
    <property type="entry name" value="CTP SYNTHASE"/>
    <property type="match status" value="1"/>
</dbReference>
<keyword evidence="7" id="KW-0315">Glutamine amidotransferase</keyword>
<keyword evidence="5" id="KW-0547">Nucleotide-binding</keyword>
<dbReference type="EC" id="6.3.4.2" evidence="3"/>
<reference evidence="12" key="1">
    <citation type="submission" date="2020-05" db="EMBL/GenBank/DDBJ databases">
        <authorList>
            <person name="Chiriac C."/>
            <person name="Salcher M."/>
            <person name="Ghai R."/>
            <person name="Kavagutti S V."/>
        </authorList>
    </citation>
    <scope>NUCLEOTIDE SEQUENCE</scope>
</reference>
<accession>A0A6J6X5S5</accession>
<feature type="region of interest" description="Disordered" evidence="10">
    <location>
        <begin position="305"/>
        <end position="328"/>
    </location>
</feature>
<evidence type="ECO:0000256" key="1">
    <source>
        <dbReference type="ARBA" id="ARBA00005171"/>
    </source>
</evidence>
<dbReference type="InterPro" id="IPR029062">
    <property type="entry name" value="Class_I_gatase-like"/>
</dbReference>
<name>A0A6J6X5S5_9ZZZZ</name>
<keyword evidence="4" id="KW-0436">Ligase</keyword>
<dbReference type="GO" id="GO:0042802">
    <property type="term" value="F:identical protein binding"/>
    <property type="evidence" value="ECO:0007669"/>
    <property type="project" value="TreeGrafter"/>
</dbReference>
<dbReference type="InterPro" id="IPR017926">
    <property type="entry name" value="GATASE"/>
</dbReference>
<dbReference type="InterPro" id="IPR033828">
    <property type="entry name" value="GATase1_CTP_Synthase"/>
</dbReference>
<dbReference type="PANTHER" id="PTHR11550:SF0">
    <property type="entry name" value="CTP SYNTHASE-RELATED"/>
    <property type="match status" value="1"/>
</dbReference>
<keyword evidence="6" id="KW-0067">ATP-binding</keyword>
<proteinExistence type="inferred from homology"/>
<evidence type="ECO:0000256" key="10">
    <source>
        <dbReference type="SAM" id="MobiDB-lite"/>
    </source>
</evidence>
<dbReference type="SUPFAM" id="SSF52317">
    <property type="entry name" value="Class I glutamine amidotransferase-like"/>
    <property type="match status" value="1"/>
</dbReference>
<feature type="domain" description="Glutamine amidotransferase" evidence="11">
    <location>
        <begin position="72"/>
        <end position="298"/>
    </location>
</feature>
<evidence type="ECO:0000259" key="11">
    <source>
        <dbReference type="Pfam" id="PF00117"/>
    </source>
</evidence>
<comment type="similarity">
    <text evidence="2">Belongs to the CTP synthase family.</text>
</comment>
<dbReference type="GO" id="GO:0044210">
    <property type="term" value="P:'de novo' CTP biosynthetic process"/>
    <property type="evidence" value="ECO:0007669"/>
    <property type="project" value="UniProtKB-UniPathway"/>
</dbReference>
<dbReference type="GO" id="GO:0005829">
    <property type="term" value="C:cytosol"/>
    <property type="evidence" value="ECO:0007669"/>
    <property type="project" value="TreeGrafter"/>
</dbReference>
<dbReference type="InterPro" id="IPR004468">
    <property type="entry name" value="CTP_synthase"/>
</dbReference>